<dbReference type="Gene3D" id="1.20.1250.20">
    <property type="entry name" value="MFS general substrate transporter like domains"/>
    <property type="match status" value="1"/>
</dbReference>
<keyword evidence="3" id="KW-0813">Transport</keyword>
<evidence type="ECO:0000256" key="2">
    <source>
        <dbReference type="ARBA" id="ARBA00008335"/>
    </source>
</evidence>
<dbReference type="GO" id="GO:0016020">
    <property type="term" value="C:membrane"/>
    <property type="evidence" value="ECO:0007669"/>
    <property type="project" value="UniProtKB-SubCell"/>
</dbReference>
<feature type="transmembrane region" description="Helical" evidence="7">
    <location>
        <begin position="116"/>
        <end position="139"/>
    </location>
</feature>
<dbReference type="PROSITE" id="PS50850">
    <property type="entry name" value="MFS"/>
    <property type="match status" value="1"/>
</dbReference>
<dbReference type="PANTHER" id="PTHR23511:SF35">
    <property type="entry name" value="MAJOR FACILITATOR SUPERFAMILY (MFS) PROFILE DOMAIN-CONTAINING PROTEIN"/>
    <property type="match status" value="1"/>
</dbReference>
<dbReference type="InterPro" id="IPR036259">
    <property type="entry name" value="MFS_trans_sf"/>
</dbReference>
<dbReference type="Pfam" id="PF00083">
    <property type="entry name" value="Sugar_tr"/>
    <property type="match status" value="1"/>
</dbReference>
<evidence type="ECO:0000259" key="8">
    <source>
        <dbReference type="PROSITE" id="PS50850"/>
    </source>
</evidence>
<evidence type="ECO:0000256" key="6">
    <source>
        <dbReference type="ARBA" id="ARBA00023136"/>
    </source>
</evidence>
<reference evidence="9 10" key="1">
    <citation type="journal article" date="2015" name="Nat. Commun.">
        <title>Outbred genome sequencing and CRISPR/Cas9 gene editing in butterflies.</title>
        <authorList>
            <person name="Li X."/>
            <person name="Fan D."/>
            <person name="Zhang W."/>
            <person name="Liu G."/>
            <person name="Zhang L."/>
            <person name="Zhao L."/>
            <person name="Fang X."/>
            <person name="Chen L."/>
            <person name="Dong Y."/>
            <person name="Chen Y."/>
            <person name="Ding Y."/>
            <person name="Zhao R."/>
            <person name="Feng M."/>
            <person name="Zhu Y."/>
            <person name="Feng Y."/>
            <person name="Jiang X."/>
            <person name="Zhu D."/>
            <person name="Xiang H."/>
            <person name="Feng X."/>
            <person name="Li S."/>
            <person name="Wang J."/>
            <person name="Zhang G."/>
            <person name="Kronforst M.R."/>
            <person name="Wang W."/>
        </authorList>
    </citation>
    <scope>NUCLEOTIDE SEQUENCE [LARGE SCALE GENOMIC DNA]</scope>
    <source>
        <strain evidence="9">Ya'a_city_454_Px</strain>
        <tissue evidence="9">Whole body</tissue>
    </source>
</reference>
<keyword evidence="6 7" id="KW-0472">Membrane</keyword>
<accession>A0A194Q2E7</accession>
<feature type="transmembrane region" description="Helical" evidence="7">
    <location>
        <begin position="282"/>
        <end position="298"/>
    </location>
</feature>
<dbReference type="STRING" id="66420.A0A194Q2E7"/>
<dbReference type="GO" id="GO:0022857">
    <property type="term" value="F:transmembrane transporter activity"/>
    <property type="evidence" value="ECO:0007669"/>
    <property type="project" value="InterPro"/>
</dbReference>
<organism evidence="9 10">
    <name type="scientific">Papilio xuthus</name>
    <name type="common">Asian swallowtail butterfly</name>
    <dbReference type="NCBI Taxonomy" id="66420"/>
    <lineage>
        <taxon>Eukaryota</taxon>
        <taxon>Metazoa</taxon>
        <taxon>Ecdysozoa</taxon>
        <taxon>Arthropoda</taxon>
        <taxon>Hexapoda</taxon>
        <taxon>Insecta</taxon>
        <taxon>Pterygota</taxon>
        <taxon>Neoptera</taxon>
        <taxon>Endopterygota</taxon>
        <taxon>Lepidoptera</taxon>
        <taxon>Glossata</taxon>
        <taxon>Ditrysia</taxon>
        <taxon>Papilionoidea</taxon>
        <taxon>Papilionidae</taxon>
        <taxon>Papilioninae</taxon>
        <taxon>Papilio</taxon>
    </lineage>
</organism>
<dbReference type="PANTHER" id="PTHR23511">
    <property type="entry name" value="SYNAPTIC VESICLE GLYCOPROTEIN 2"/>
    <property type="match status" value="1"/>
</dbReference>
<evidence type="ECO:0000256" key="5">
    <source>
        <dbReference type="ARBA" id="ARBA00022989"/>
    </source>
</evidence>
<comment type="similarity">
    <text evidence="2">Belongs to the major facilitator superfamily.</text>
</comment>
<proteinExistence type="inferred from homology"/>
<keyword evidence="10" id="KW-1185">Reference proteome</keyword>
<feature type="transmembrane region" description="Helical" evidence="7">
    <location>
        <begin position="61"/>
        <end position="81"/>
    </location>
</feature>
<protein>
    <submittedName>
        <fullName evidence="9">Synaptic vesicle glycoprotein 2B</fullName>
    </submittedName>
</protein>
<feature type="transmembrane region" description="Helical" evidence="7">
    <location>
        <begin position="25"/>
        <end position="49"/>
    </location>
</feature>
<feature type="transmembrane region" description="Helical" evidence="7">
    <location>
        <begin position="499"/>
        <end position="523"/>
    </location>
</feature>
<feature type="transmembrane region" description="Helical" evidence="7">
    <location>
        <begin position="194"/>
        <end position="211"/>
    </location>
</feature>
<dbReference type="EMBL" id="KQ459579">
    <property type="protein sequence ID" value="KPI99508.1"/>
    <property type="molecule type" value="Genomic_DNA"/>
</dbReference>
<sequence length="560" mass="61732">MVVKKLEKVSYEDALEMTGFGKFNYLMLALVGSMIMGMASEIFSVSFLVTASACELATVSSQQALIAGTPLVGIIASSHFWGYLADTQGRRKILSVSLLTGFGAGFLATFSPNWIVYMLLKFASSCGVAGTYALALTLLGECTPHTKRTTMIAYTTSIFLICTGSMAIITIPVLPLTFSYYIPYLNIHFNSWRLLNIIYCIPCALSGLGVLKSYESPKYLLSVGEEDKALEILRGINAINNGKDAEFKVMSVTLDEDRKATDVVGLWASLKSQTTPLLKPPLLKKTLLLSLLFIIVYFCSTSCLQSCKKVMRLNVNGYRGRRPKKVWMNCVKEDMHKKDMNSDMMTDREVWRSSTYRADPPLNPYMVWLPYIADGMMRAIERDDSNITFCQMLQTSLDVTKTQTANCGLDQTAMIMVFCIDVFMAILNLILTTIMTCTGRKTLLISLQLLSGVAGLLVNLSSSWIVSNILFIIYVSGVLNFGFLATFVVDVFPTYVKAMAVCLCLMVGRGSSVLGINILKALLTDHCQLSFYGFAGLAIVGGLISFLLPSDLKKKKNVEP</sequence>
<evidence type="ECO:0000256" key="3">
    <source>
        <dbReference type="ARBA" id="ARBA00022448"/>
    </source>
</evidence>
<feature type="transmembrane region" description="Helical" evidence="7">
    <location>
        <begin position="443"/>
        <end position="465"/>
    </location>
</feature>
<feature type="domain" description="Major facilitator superfamily (MFS) profile" evidence="8">
    <location>
        <begin position="25"/>
        <end position="553"/>
    </location>
</feature>
<feature type="transmembrane region" description="Helical" evidence="7">
    <location>
        <begin position="93"/>
        <end position="110"/>
    </location>
</feature>
<dbReference type="SUPFAM" id="SSF103473">
    <property type="entry name" value="MFS general substrate transporter"/>
    <property type="match status" value="2"/>
</dbReference>
<evidence type="ECO:0000256" key="1">
    <source>
        <dbReference type="ARBA" id="ARBA00004141"/>
    </source>
</evidence>
<evidence type="ECO:0000313" key="10">
    <source>
        <dbReference type="Proteomes" id="UP000053268"/>
    </source>
</evidence>
<comment type="subcellular location">
    <subcellularLocation>
        <location evidence="1">Membrane</location>
        <topology evidence="1">Multi-pass membrane protein</topology>
    </subcellularLocation>
</comment>
<feature type="transmembrane region" description="Helical" evidence="7">
    <location>
        <begin position="413"/>
        <end position="431"/>
    </location>
</feature>
<evidence type="ECO:0000256" key="7">
    <source>
        <dbReference type="SAM" id="Phobius"/>
    </source>
</evidence>
<feature type="transmembrane region" description="Helical" evidence="7">
    <location>
        <begin position="471"/>
        <end position="492"/>
    </location>
</feature>
<dbReference type="InterPro" id="IPR005828">
    <property type="entry name" value="MFS_sugar_transport-like"/>
</dbReference>
<evidence type="ECO:0000256" key="4">
    <source>
        <dbReference type="ARBA" id="ARBA00022692"/>
    </source>
</evidence>
<keyword evidence="4 7" id="KW-0812">Transmembrane</keyword>
<dbReference type="Proteomes" id="UP000053268">
    <property type="component" value="Unassembled WGS sequence"/>
</dbReference>
<feature type="transmembrane region" description="Helical" evidence="7">
    <location>
        <begin position="529"/>
        <end position="548"/>
    </location>
</feature>
<dbReference type="InterPro" id="IPR020846">
    <property type="entry name" value="MFS_dom"/>
</dbReference>
<evidence type="ECO:0000313" key="9">
    <source>
        <dbReference type="EMBL" id="KPI99508.1"/>
    </source>
</evidence>
<gene>
    <name evidence="9" type="ORF">RR46_03873</name>
</gene>
<name>A0A194Q2E7_PAPXU</name>
<feature type="transmembrane region" description="Helical" evidence="7">
    <location>
        <begin position="151"/>
        <end position="174"/>
    </location>
</feature>
<dbReference type="AlphaFoldDB" id="A0A194Q2E7"/>
<keyword evidence="5 7" id="KW-1133">Transmembrane helix</keyword>